<name>A0A139Q4H2_STROR</name>
<dbReference type="Gene3D" id="3.40.50.2020">
    <property type="match status" value="1"/>
</dbReference>
<organism evidence="3 4">
    <name type="scientific">Streptococcus oralis</name>
    <dbReference type="NCBI Taxonomy" id="1303"/>
    <lineage>
        <taxon>Bacteria</taxon>
        <taxon>Bacillati</taxon>
        <taxon>Bacillota</taxon>
        <taxon>Bacilli</taxon>
        <taxon>Lactobacillales</taxon>
        <taxon>Streptococcaceae</taxon>
        <taxon>Streptococcus</taxon>
    </lineage>
</organism>
<dbReference type="RefSeq" id="WP_061421557.1">
    <property type="nucleotide sequence ID" value="NZ_KQ970370.1"/>
</dbReference>
<feature type="domain" description="Phosphoribosyltransferase" evidence="2">
    <location>
        <begin position="178"/>
        <end position="219"/>
    </location>
</feature>
<dbReference type="EMBL" id="LQRP01000048">
    <property type="protein sequence ID" value="KXT97459.1"/>
    <property type="molecule type" value="Genomic_DNA"/>
</dbReference>
<dbReference type="PATRIC" id="fig|1303.83.peg.1563"/>
<sequence length="220" mass="24891">MNCLLCGQTTKSELTFGSLFLLKNESSYLCSACASSFEKIGEKYCPNCMKTGVSTQCQDCKLWCKEGVQVDHKAIFTYNQAMKDFFSRYKFDGDFLLRKVFASVLAEELKKYRGYQFVVIPLSPERLLERGFNQVEGLVEAAGFSFKDILGKREESASSSKSRLERLATEIPFFIKDEISLPKKILLIDDIYTTGATVNRVKRLLVEAGALEVKTFSLVR</sequence>
<accession>A0A139Q4H2</accession>
<comment type="similarity">
    <text evidence="1">Belongs to the ComF/GntX family.</text>
</comment>
<evidence type="ECO:0000256" key="1">
    <source>
        <dbReference type="ARBA" id="ARBA00008007"/>
    </source>
</evidence>
<evidence type="ECO:0000313" key="4">
    <source>
        <dbReference type="Proteomes" id="UP000070220"/>
    </source>
</evidence>
<dbReference type="CDD" id="cd06223">
    <property type="entry name" value="PRTases_typeI"/>
    <property type="match status" value="1"/>
</dbReference>
<dbReference type="PANTHER" id="PTHR47505">
    <property type="entry name" value="DNA UTILIZATION PROTEIN YHGH"/>
    <property type="match status" value="1"/>
</dbReference>
<evidence type="ECO:0000313" key="3">
    <source>
        <dbReference type="EMBL" id="KXT97459.1"/>
    </source>
</evidence>
<gene>
    <name evidence="3" type="ORF">SORDD30_01496</name>
</gene>
<dbReference type="InterPro" id="IPR000836">
    <property type="entry name" value="PRTase_dom"/>
</dbReference>
<proteinExistence type="inferred from homology"/>
<dbReference type="AlphaFoldDB" id="A0A139Q4H2"/>
<protein>
    <submittedName>
        <fullName evidence="3">ComF operon protein C</fullName>
    </submittedName>
</protein>
<comment type="caution">
    <text evidence="3">The sequence shown here is derived from an EMBL/GenBank/DDBJ whole genome shotgun (WGS) entry which is preliminary data.</text>
</comment>
<dbReference type="InterPro" id="IPR051910">
    <property type="entry name" value="ComF/GntX_DNA_util-trans"/>
</dbReference>
<dbReference type="InterPro" id="IPR029057">
    <property type="entry name" value="PRTase-like"/>
</dbReference>
<dbReference type="PANTHER" id="PTHR47505:SF1">
    <property type="entry name" value="DNA UTILIZATION PROTEIN YHGH"/>
    <property type="match status" value="1"/>
</dbReference>
<dbReference type="Pfam" id="PF00156">
    <property type="entry name" value="Pribosyltran"/>
    <property type="match status" value="1"/>
</dbReference>
<dbReference type="Proteomes" id="UP000070220">
    <property type="component" value="Unassembled WGS sequence"/>
</dbReference>
<reference evidence="3 4" key="1">
    <citation type="submission" date="2016-01" db="EMBL/GenBank/DDBJ databases">
        <title>Highly variable Streptococcus oralis are common among viridans streptococci isolated from primates.</title>
        <authorList>
            <person name="Denapaite D."/>
            <person name="Rieger M."/>
            <person name="Koendgen S."/>
            <person name="Brueckner R."/>
            <person name="Ochigava I."/>
            <person name="Kappeler P."/>
            <person name="Maetz-Rensing K."/>
            <person name="Leendertz F."/>
            <person name="Hakenbeck R."/>
        </authorList>
    </citation>
    <scope>NUCLEOTIDE SEQUENCE [LARGE SCALE GENOMIC DNA]</scope>
    <source>
        <strain evidence="3 4">DD30</strain>
    </source>
</reference>
<dbReference type="SUPFAM" id="SSF53271">
    <property type="entry name" value="PRTase-like"/>
    <property type="match status" value="1"/>
</dbReference>
<evidence type="ECO:0000259" key="2">
    <source>
        <dbReference type="Pfam" id="PF00156"/>
    </source>
</evidence>